<comment type="caution">
    <text evidence="2">The sequence shown here is derived from an EMBL/GenBank/DDBJ whole genome shotgun (WGS) entry which is preliminary data.</text>
</comment>
<dbReference type="RefSeq" id="WP_139940927.1">
    <property type="nucleotide sequence ID" value="NZ_JBHSYP010000006.1"/>
</dbReference>
<reference evidence="3" key="1">
    <citation type="submission" date="2019-06" db="EMBL/GenBank/DDBJ databases">
        <title>The complete genome of Emcibacter congregatus ZYLT.</title>
        <authorList>
            <person name="Zhao Z."/>
        </authorList>
    </citation>
    <scope>NUCLEOTIDE SEQUENCE [LARGE SCALE GENOMIC DNA]</scope>
    <source>
        <strain evidence="3">MCCC 1A06723</strain>
    </source>
</reference>
<dbReference type="Proteomes" id="UP000319148">
    <property type="component" value="Unassembled WGS sequence"/>
</dbReference>
<dbReference type="InterPro" id="IPR018490">
    <property type="entry name" value="cNMP-bd_dom_sf"/>
</dbReference>
<dbReference type="GO" id="GO:0003700">
    <property type="term" value="F:DNA-binding transcription factor activity"/>
    <property type="evidence" value="ECO:0007669"/>
    <property type="project" value="TreeGrafter"/>
</dbReference>
<dbReference type="Gene3D" id="2.60.120.10">
    <property type="entry name" value="Jelly Rolls"/>
    <property type="match status" value="1"/>
</dbReference>
<dbReference type="CDD" id="cd00038">
    <property type="entry name" value="CAP_ED"/>
    <property type="match status" value="1"/>
</dbReference>
<dbReference type="SUPFAM" id="SSF51206">
    <property type="entry name" value="cAMP-binding domain-like"/>
    <property type="match status" value="1"/>
</dbReference>
<dbReference type="SMART" id="SM00100">
    <property type="entry name" value="cNMP"/>
    <property type="match status" value="1"/>
</dbReference>
<dbReference type="InterPro" id="IPR014710">
    <property type="entry name" value="RmlC-like_jellyroll"/>
</dbReference>
<dbReference type="InterPro" id="IPR000595">
    <property type="entry name" value="cNMP-bd_dom"/>
</dbReference>
<evidence type="ECO:0000259" key="1">
    <source>
        <dbReference type="PROSITE" id="PS50042"/>
    </source>
</evidence>
<dbReference type="AlphaFoldDB" id="A0A501PFQ9"/>
<proteinExistence type="predicted"/>
<name>A0A501PFQ9_9PROT</name>
<evidence type="ECO:0000313" key="3">
    <source>
        <dbReference type="Proteomes" id="UP000319148"/>
    </source>
</evidence>
<evidence type="ECO:0000313" key="2">
    <source>
        <dbReference type="EMBL" id="TPD59263.1"/>
    </source>
</evidence>
<dbReference type="PROSITE" id="PS50042">
    <property type="entry name" value="CNMP_BINDING_3"/>
    <property type="match status" value="1"/>
</dbReference>
<dbReference type="InterPro" id="IPR050397">
    <property type="entry name" value="Env_Response_Regulators"/>
</dbReference>
<dbReference type="Pfam" id="PF00027">
    <property type="entry name" value="cNMP_binding"/>
    <property type="match status" value="1"/>
</dbReference>
<sequence>MSFEAFVKSHGNHLQVSRNDHVFMQGDESDTLYYVQSGLLKAYYVSREGKEFIKSFFRTGDLLGSLSAVYRGLPCTFSVVALQDCDLITMSSSKLLEAVRKSPTLSQEMLDAMMQLAMKKEQREYQFLTLSAKARYKALCESDPELVRQVTQNDIAHYLGVTPVALSRIKKQLQL</sequence>
<accession>A0A501PFQ9</accession>
<protein>
    <submittedName>
        <fullName evidence="2">Crp/Fnr family transcriptional regulator</fullName>
    </submittedName>
</protein>
<dbReference type="OrthoDB" id="9798104at2"/>
<dbReference type="PANTHER" id="PTHR24567:SF76">
    <property type="entry name" value="CYCLIC NUCLEOTIDE-BINDING DOMAIN PROTEIN"/>
    <property type="match status" value="1"/>
</dbReference>
<dbReference type="GO" id="GO:0005829">
    <property type="term" value="C:cytosol"/>
    <property type="evidence" value="ECO:0007669"/>
    <property type="project" value="TreeGrafter"/>
</dbReference>
<dbReference type="EMBL" id="VFIY01000014">
    <property type="protein sequence ID" value="TPD59263.1"/>
    <property type="molecule type" value="Genomic_DNA"/>
</dbReference>
<dbReference type="PANTHER" id="PTHR24567">
    <property type="entry name" value="CRP FAMILY TRANSCRIPTIONAL REGULATORY PROTEIN"/>
    <property type="match status" value="1"/>
</dbReference>
<keyword evidence="3" id="KW-1185">Reference proteome</keyword>
<gene>
    <name evidence="2" type="ORF">FIV46_10725</name>
</gene>
<organism evidence="2 3">
    <name type="scientific">Emcibacter nanhaiensis</name>
    <dbReference type="NCBI Taxonomy" id="1505037"/>
    <lineage>
        <taxon>Bacteria</taxon>
        <taxon>Pseudomonadati</taxon>
        <taxon>Pseudomonadota</taxon>
        <taxon>Alphaproteobacteria</taxon>
        <taxon>Emcibacterales</taxon>
        <taxon>Emcibacteraceae</taxon>
        <taxon>Emcibacter</taxon>
    </lineage>
</organism>
<feature type="domain" description="Cyclic nucleotide-binding" evidence="1">
    <location>
        <begin position="1"/>
        <end position="116"/>
    </location>
</feature>